<reference evidence="2 3" key="1">
    <citation type="submission" date="2018-06" db="EMBL/GenBank/DDBJ databases">
        <title>Genomic Encyclopedia of Type Strains, Phase IV (KMG-IV): sequencing the most valuable type-strain genomes for metagenomic binning, comparative biology and taxonomic classification.</title>
        <authorList>
            <person name="Goeker M."/>
        </authorList>
    </citation>
    <scope>NUCLEOTIDE SEQUENCE [LARGE SCALE GENOMIC DNA]</scope>
    <source>
        <strain evidence="2 3">DSM 15140</strain>
    </source>
</reference>
<feature type="transmembrane region" description="Helical" evidence="1">
    <location>
        <begin position="108"/>
        <end position="126"/>
    </location>
</feature>
<dbReference type="OrthoDB" id="154912at2"/>
<keyword evidence="1" id="KW-0812">Transmembrane</keyword>
<dbReference type="AlphaFoldDB" id="A0A366E0Q7"/>
<dbReference type="InterPro" id="IPR038750">
    <property type="entry name" value="YczE/YyaS-like"/>
</dbReference>
<evidence type="ECO:0008006" key="4">
    <source>
        <dbReference type="Google" id="ProtNLM"/>
    </source>
</evidence>
<accession>A0A366E0Q7</accession>
<feature type="transmembrane region" description="Helical" evidence="1">
    <location>
        <begin position="75"/>
        <end position="96"/>
    </location>
</feature>
<proteinExistence type="predicted"/>
<dbReference type="EMBL" id="QNRI01000008">
    <property type="protein sequence ID" value="RBO95359.1"/>
    <property type="molecule type" value="Genomic_DNA"/>
</dbReference>
<dbReference type="PANTHER" id="PTHR40078:SF1">
    <property type="entry name" value="INTEGRAL MEMBRANE PROTEIN"/>
    <property type="match status" value="1"/>
</dbReference>
<evidence type="ECO:0000313" key="3">
    <source>
        <dbReference type="Proteomes" id="UP000252254"/>
    </source>
</evidence>
<dbReference type="STRING" id="200904.GCA_900168775_02842"/>
<keyword evidence="1" id="KW-0472">Membrane</keyword>
<dbReference type="PANTHER" id="PTHR40078">
    <property type="entry name" value="INTEGRAL MEMBRANE PROTEIN-RELATED"/>
    <property type="match status" value="1"/>
</dbReference>
<evidence type="ECO:0000313" key="2">
    <source>
        <dbReference type="EMBL" id="RBO95359.1"/>
    </source>
</evidence>
<organism evidence="2 3">
    <name type="scientific">Paraliobacillus ryukyuensis</name>
    <dbReference type="NCBI Taxonomy" id="200904"/>
    <lineage>
        <taxon>Bacteria</taxon>
        <taxon>Bacillati</taxon>
        <taxon>Bacillota</taxon>
        <taxon>Bacilli</taxon>
        <taxon>Bacillales</taxon>
        <taxon>Bacillaceae</taxon>
        <taxon>Paraliobacillus</taxon>
    </lineage>
</organism>
<feature type="transmembrane region" description="Helical" evidence="1">
    <location>
        <begin position="160"/>
        <end position="183"/>
    </location>
</feature>
<sequence length="207" mass="22777">MESLKLRVLFFIVGLIIMTFGISMTIKADLGAGAWDALNVGLKGLVGLTVGNWVIIIGVLLMLVNAWILKKRPDYLAIITVLVIGVMIDFWLLLVMDTWLMEGFIKQYIFLFLGIVILGFGVSIYLQPKFSLNPVDGFMVSLRERFNLSTRVAKTLTEGIAFVIALSVGGPIGIGTFIILFCAGPAIQLFEPTITKLATYLDQNWAA</sequence>
<feature type="transmembrane region" description="Helical" evidence="1">
    <location>
        <begin position="6"/>
        <end position="24"/>
    </location>
</feature>
<keyword evidence="1" id="KW-1133">Transmembrane helix</keyword>
<protein>
    <recommendedName>
        <fullName evidence="4">Membrane protein YczE</fullName>
    </recommendedName>
</protein>
<dbReference type="Pfam" id="PF19700">
    <property type="entry name" value="DUF6198"/>
    <property type="match status" value="1"/>
</dbReference>
<comment type="caution">
    <text evidence="2">The sequence shown here is derived from an EMBL/GenBank/DDBJ whole genome shotgun (WGS) entry which is preliminary data.</text>
</comment>
<evidence type="ECO:0000256" key="1">
    <source>
        <dbReference type="SAM" id="Phobius"/>
    </source>
</evidence>
<dbReference type="RefSeq" id="WP_113869354.1">
    <property type="nucleotide sequence ID" value="NZ_BAABQN010000012.1"/>
</dbReference>
<name>A0A366E0Q7_9BACI</name>
<keyword evidence="3" id="KW-1185">Reference proteome</keyword>
<dbReference type="Proteomes" id="UP000252254">
    <property type="component" value="Unassembled WGS sequence"/>
</dbReference>
<gene>
    <name evidence="2" type="ORF">DES48_10869</name>
</gene>
<feature type="transmembrane region" description="Helical" evidence="1">
    <location>
        <begin position="45"/>
        <end position="69"/>
    </location>
</feature>